<dbReference type="InterPro" id="IPR038765">
    <property type="entry name" value="Papain-like_cys_pep_sf"/>
</dbReference>
<reference evidence="2 3" key="1">
    <citation type="submission" date="2023-05" db="EMBL/GenBank/DDBJ databases">
        <title>Genome sequence of Pinibacter sp. MAH-24.</title>
        <authorList>
            <person name="Huq M.A."/>
        </authorList>
    </citation>
    <scope>NUCLEOTIDE SEQUENCE [LARGE SCALE GENOMIC DNA]</scope>
    <source>
        <strain evidence="2 3">MAH-24</strain>
    </source>
</reference>
<dbReference type="Proteomes" id="UP001226434">
    <property type="component" value="Unassembled WGS sequence"/>
</dbReference>
<dbReference type="EMBL" id="JASBRG010000003">
    <property type="protein sequence ID" value="MDI3319122.1"/>
    <property type="molecule type" value="Genomic_DNA"/>
</dbReference>
<organism evidence="2 3">
    <name type="scientific">Pinibacter soli</name>
    <dbReference type="NCBI Taxonomy" id="3044211"/>
    <lineage>
        <taxon>Bacteria</taxon>
        <taxon>Pseudomonadati</taxon>
        <taxon>Bacteroidota</taxon>
        <taxon>Chitinophagia</taxon>
        <taxon>Chitinophagales</taxon>
        <taxon>Chitinophagaceae</taxon>
        <taxon>Pinibacter</taxon>
    </lineage>
</organism>
<keyword evidence="3" id="KW-1185">Reference proteome</keyword>
<accession>A0ABT6R989</accession>
<evidence type="ECO:0000313" key="3">
    <source>
        <dbReference type="Proteomes" id="UP001226434"/>
    </source>
</evidence>
<proteinExistence type="predicted"/>
<dbReference type="Pfam" id="PF05257">
    <property type="entry name" value="CHAP"/>
    <property type="match status" value="1"/>
</dbReference>
<evidence type="ECO:0000313" key="2">
    <source>
        <dbReference type="EMBL" id="MDI3319122.1"/>
    </source>
</evidence>
<evidence type="ECO:0000259" key="1">
    <source>
        <dbReference type="Pfam" id="PF05257"/>
    </source>
</evidence>
<dbReference type="RefSeq" id="WP_282333237.1">
    <property type="nucleotide sequence ID" value="NZ_JASBRG010000003.1"/>
</dbReference>
<gene>
    <name evidence="2" type="ORF">QJ048_05025</name>
</gene>
<name>A0ABT6R989_9BACT</name>
<protein>
    <submittedName>
        <fullName evidence="2">CHAP domain-containing protein</fullName>
    </submittedName>
</protein>
<dbReference type="SUPFAM" id="SSF54001">
    <property type="entry name" value="Cysteine proteinases"/>
    <property type="match status" value="1"/>
</dbReference>
<comment type="caution">
    <text evidence="2">The sequence shown here is derived from an EMBL/GenBank/DDBJ whole genome shotgun (WGS) entry which is preliminary data.</text>
</comment>
<feature type="domain" description="Peptidase C51" evidence="1">
    <location>
        <begin position="42"/>
        <end position="128"/>
    </location>
</feature>
<dbReference type="Gene3D" id="3.90.1720.10">
    <property type="entry name" value="endopeptidase domain like (from Nostoc punctiforme)"/>
    <property type="match status" value="1"/>
</dbReference>
<dbReference type="InterPro" id="IPR007921">
    <property type="entry name" value="CHAP_dom"/>
</dbReference>
<sequence>MGTTLAQAALQIAATQIYVQEVPKGSNAGPQVEKYLKSVGLGKGYSWCEAFVYWCVNEAARNLGLVNPLVKTGGVLNQYNTCTLRKLPNRSNAVKPGDIFIMDFGGGNGHTGFVESVGSGVITTIEGNTNNDGSREGYEVCKRTRPLSAIKGFIQLN</sequence>